<dbReference type="PROSITE" id="PS50931">
    <property type="entry name" value="HTH_LYSR"/>
    <property type="match status" value="1"/>
</dbReference>
<proteinExistence type="inferred from homology"/>
<evidence type="ECO:0000256" key="1">
    <source>
        <dbReference type="ARBA" id="ARBA00009437"/>
    </source>
</evidence>
<dbReference type="Proteomes" id="UP000275663">
    <property type="component" value="Chromosome"/>
</dbReference>
<reference evidence="6 7" key="1">
    <citation type="journal article" date="2011" name="Int. J. Syst. Evol. Microbiol.">
        <title>Description of Undibacterium oligocarboniphilum sp. nov., isolated from purified water, and Undibacterium pigrum strain CCUG 49012 as the type strain of Undibacterium parvum sp. nov., and emended descriptions of the genus Undibacterium and the species Undibacterium pigrum.</title>
        <authorList>
            <person name="Eder W."/>
            <person name="Wanner G."/>
            <person name="Ludwig W."/>
            <person name="Busse H.J."/>
            <person name="Ziemke-Kageler F."/>
            <person name="Lang E."/>
        </authorList>
    </citation>
    <scope>NUCLEOTIDE SEQUENCE [LARGE SCALE GENOMIC DNA]</scope>
    <source>
        <strain evidence="6 7">DSM 23061</strain>
    </source>
</reference>
<dbReference type="EMBL" id="CP034464">
    <property type="protein sequence ID" value="AZP12365.1"/>
    <property type="molecule type" value="Genomic_DNA"/>
</dbReference>
<accession>A0A3Q9BS03</accession>
<dbReference type="KEGG" id="upv:EJN92_10350"/>
<dbReference type="Gene3D" id="3.40.190.290">
    <property type="match status" value="1"/>
</dbReference>
<gene>
    <name evidence="6" type="ORF">EJN92_10350</name>
</gene>
<evidence type="ECO:0000256" key="4">
    <source>
        <dbReference type="ARBA" id="ARBA00023163"/>
    </source>
</evidence>
<dbReference type="SUPFAM" id="SSF53850">
    <property type="entry name" value="Periplasmic binding protein-like II"/>
    <property type="match status" value="1"/>
</dbReference>
<dbReference type="GO" id="GO:0006351">
    <property type="term" value="P:DNA-templated transcription"/>
    <property type="evidence" value="ECO:0007669"/>
    <property type="project" value="TreeGrafter"/>
</dbReference>
<name>A0A3Q9BS03_9BURK</name>
<feature type="domain" description="HTH lysR-type" evidence="5">
    <location>
        <begin position="1"/>
        <end position="60"/>
    </location>
</feature>
<evidence type="ECO:0000256" key="2">
    <source>
        <dbReference type="ARBA" id="ARBA00023015"/>
    </source>
</evidence>
<evidence type="ECO:0000313" key="6">
    <source>
        <dbReference type="EMBL" id="AZP12365.1"/>
    </source>
</evidence>
<protein>
    <submittedName>
        <fullName evidence="6">LysR family transcriptional regulator</fullName>
    </submittedName>
</protein>
<organism evidence="6 7">
    <name type="scientific">Undibacterium parvum</name>
    <dbReference type="NCBI Taxonomy" id="401471"/>
    <lineage>
        <taxon>Bacteria</taxon>
        <taxon>Pseudomonadati</taxon>
        <taxon>Pseudomonadota</taxon>
        <taxon>Betaproteobacteria</taxon>
        <taxon>Burkholderiales</taxon>
        <taxon>Oxalobacteraceae</taxon>
        <taxon>Undibacterium</taxon>
    </lineage>
</organism>
<keyword evidence="2" id="KW-0805">Transcription regulation</keyword>
<dbReference type="PANTHER" id="PTHR30537:SF5">
    <property type="entry name" value="HTH-TYPE TRANSCRIPTIONAL ACTIVATOR TTDR-RELATED"/>
    <property type="match status" value="1"/>
</dbReference>
<keyword evidence="4" id="KW-0804">Transcription</keyword>
<dbReference type="RefSeq" id="WP_126127747.1">
    <property type="nucleotide sequence ID" value="NZ_CP034464.1"/>
</dbReference>
<keyword evidence="3" id="KW-0238">DNA-binding</keyword>
<evidence type="ECO:0000313" key="7">
    <source>
        <dbReference type="Proteomes" id="UP000275663"/>
    </source>
</evidence>
<dbReference type="FunFam" id="1.10.10.10:FF:000001">
    <property type="entry name" value="LysR family transcriptional regulator"/>
    <property type="match status" value="1"/>
</dbReference>
<dbReference type="InterPro" id="IPR058163">
    <property type="entry name" value="LysR-type_TF_proteobact-type"/>
</dbReference>
<dbReference type="GO" id="GO:0043565">
    <property type="term" value="F:sequence-specific DNA binding"/>
    <property type="evidence" value="ECO:0007669"/>
    <property type="project" value="TreeGrafter"/>
</dbReference>
<dbReference type="InterPro" id="IPR036390">
    <property type="entry name" value="WH_DNA-bd_sf"/>
</dbReference>
<dbReference type="InterPro" id="IPR036388">
    <property type="entry name" value="WH-like_DNA-bd_sf"/>
</dbReference>
<dbReference type="PANTHER" id="PTHR30537">
    <property type="entry name" value="HTH-TYPE TRANSCRIPTIONAL REGULATOR"/>
    <property type="match status" value="1"/>
</dbReference>
<dbReference type="AlphaFoldDB" id="A0A3Q9BS03"/>
<dbReference type="SUPFAM" id="SSF46785">
    <property type="entry name" value="Winged helix' DNA-binding domain"/>
    <property type="match status" value="1"/>
</dbReference>
<keyword evidence="7" id="KW-1185">Reference proteome</keyword>
<comment type="similarity">
    <text evidence="1">Belongs to the LysR transcriptional regulatory family.</text>
</comment>
<dbReference type="Pfam" id="PF00126">
    <property type="entry name" value="HTH_1"/>
    <property type="match status" value="1"/>
</dbReference>
<evidence type="ECO:0000256" key="3">
    <source>
        <dbReference type="ARBA" id="ARBA00023125"/>
    </source>
</evidence>
<dbReference type="InterPro" id="IPR000847">
    <property type="entry name" value="LysR_HTH_N"/>
</dbReference>
<dbReference type="GO" id="GO:0003700">
    <property type="term" value="F:DNA-binding transcription factor activity"/>
    <property type="evidence" value="ECO:0007669"/>
    <property type="project" value="InterPro"/>
</dbReference>
<evidence type="ECO:0000259" key="5">
    <source>
        <dbReference type="PROSITE" id="PS50931"/>
    </source>
</evidence>
<sequence>MSNKLQSMHVFVVAATSESFAAAARALDMSSVMVGKHVQALEQQLGASLIARTTRKQTLTEIGVNYLERCRDVLASVAAADAVAENLRATPQGNLRISAPVAYGTHRLMPVISEYAANYPQVNIDLELNNRVVNMADEAVDVAIRSGSLSDTDLIARPLRASRMLAAASPSYLARHAAPVHPSDLAQHNCLSLAAWGSKPVWRFSKAGETVLVPVEAAFASNYGQALLAAAVSGMGVVVQTDAMLEASIAAGHLVLLLPDWELPSRALHVVRRAEIRPSAKVRSFIDLVVAKLA</sequence>
<dbReference type="Pfam" id="PF03466">
    <property type="entry name" value="LysR_substrate"/>
    <property type="match status" value="1"/>
</dbReference>
<dbReference type="Gene3D" id="1.10.10.10">
    <property type="entry name" value="Winged helix-like DNA-binding domain superfamily/Winged helix DNA-binding domain"/>
    <property type="match status" value="1"/>
</dbReference>
<dbReference type="OrthoDB" id="9026421at2"/>
<dbReference type="InterPro" id="IPR005119">
    <property type="entry name" value="LysR_subst-bd"/>
</dbReference>